<feature type="compositionally biased region" description="Basic and acidic residues" evidence="1">
    <location>
        <begin position="68"/>
        <end position="82"/>
    </location>
</feature>
<feature type="region of interest" description="Disordered" evidence="1">
    <location>
        <begin position="63"/>
        <end position="89"/>
    </location>
</feature>
<evidence type="ECO:0008006" key="5">
    <source>
        <dbReference type="Google" id="ProtNLM"/>
    </source>
</evidence>
<dbReference type="Proteomes" id="UP001597389">
    <property type="component" value="Unassembled WGS sequence"/>
</dbReference>
<keyword evidence="2" id="KW-0812">Transmembrane</keyword>
<dbReference type="RefSeq" id="WP_377089128.1">
    <property type="nucleotide sequence ID" value="NZ_JBHSJL010000014.1"/>
</dbReference>
<accession>A0ABW4Z8B2</accession>
<proteinExistence type="predicted"/>
<gene>
    <name evidence="3" type="ORF">ACFSW8_02615</name>
</gene>
<keyword evidence="2" id="KW-0472">Membrane</keyword>
<feature type="transmembrane region" description="Helical" evidence="2">
    <location>
        <begin position="27"/>
        <end position="48"/>
    </location>
</feature>
<reference evidence="4" key="1">
    <citation type="journal article" date="2019" name="Int. J. Syst. Evol. Microbiol.">
        <title>The Global Catalogue of Microorganisms (GCM) 10K type strain sequencing project: providing services to taxonomists for standard genome sequencing and annotation.</title>
        <authorList>
            <consortium name="The Broad Institute Genomics Platform"/>
            <consortium name="The Broad Institute Genome Sequencing Center for Infectious Disease"/>
            <person name="Wu L."/>
            <person name="Ma J."/>
        </authorList>
    </citation>
    <scope>NUCLEOTIDE SEQUENCE [LARGE SCALE GENOMIC DNA]</scope>
    <source>
        <strain evidence="4">CCUG 57942</strain>
    </source>
</reference>
<keyword evidence="2" id="KW-1133">Transmembrane helix</keyword>
<evidence type="ECO:0000313" key="4">
    <source>
        <dbReference type="Proteomes" id="UP001597389"/>
    </source>
</evidence>
<comment type="caution">
    <text evidence="3">The sequence shown here is derived from an EMBL/GenBank/DDBJ whole genome shotgun (WGS) entry which is preliminary data.</text>
</comment>
<evidence type="ECO:0000256" key="1">
    <source>
        <dbReference type="SAM" id="MobiDB-lite"/>
    </source>
</evidence>
<evidence type="ECO:0000256" key="2">
    <source>
        <dbReference type="SAM" id="Phobius"/>
    </source>
</evidence>
<organism evidence="3 4">
    <name type="scientific">Rubritalea tangerina</name>
    <dbReference type="NCBI Taxonomy" id="430798"/>
    <lineage>
        <taxon>Bacteria</taxon>
        <taxon>Pseudomonadati</taxon>
        <taxon>Verrucomicrobiota</taxon>
        <taxon>Verrucomicrobiia</taxon>
        <taxon>Verrucomicrobiales</taxon>
        <taxon>Rubritaleaceae</taxon>
        <taxon>Rubritalea</taxon>
    </lineage>
</organism>
<evidence type="ECO:0000313" key="3">
    <source>
        <dbReference type="EMBL" id="MFD2157786.1"/>
    </source>
</evidence>
<name>A0ABW4Z8B2_9BACT</name>
<protein>
    <recommendedName>
        <fullName evidence="5">PA14 domain-containing protein</fullName>
    </recommendedName>
</protein>
<dbReference type="EMBL" id="JBHUJB010000011">
    <property type="protein sequence ID" value="MFD2157786.1"/>
    <property type="molecule type" value="Genomic_DNA"/>
</dbReference>
<keyword evidence="4" id="KW-1185">Reference proteome</keyword>
<sequence length="390" mass="42502">MSIHAMTSPHARAALAAQRRNSTISSLLIAILGTFLVGLILFIITMSIEQKTNLEMIPFKTSLTDDPPIEKPQTRTEVERKPTSPTSAMTPTIVANMASAISIPTLDVEATELNLDFGIGDDFGLGDGTDFGTGAGGAASGFGTPTKLSGTLGGFLYDFKQDKRGNTRKDYTVGNNADFIKFAKKFQSSRFKASGLRDHFKAPDELFVRYIAIPFSNANAAPTFFNVQDIVKPSGWMVHYSGKVKAPKSGTFRLVGFGDDYLGAAINNNAKLIAPWPNIRPALEKRGANSRDQPSHKSPFGPNLVYGDWFTLREGETIQLDIGIGENPGGKVGFVLMIEEKGKEYTKGSDGRNILPPLVFGHLANEDYKALREFPGWQFDLNDIPIFQAE</sequence>